<sequence>MCDIGGYLSLYTGISCMTILGSIILNIQNGYQRAIFYRKNKSRFEKIVIRKTKRLWKTKTSGSNHHDEPGLKIAPTIKTFVIFCFFLCCCFFMYHRIAIYVEYPVYETIELTQDKYIQIPNVVVCSYADRINEEKEKMIKYRQLNVENIDFLDLLDFPSKYANDTFKLWQATGDMENFQSAEVIASAYLSENLALIKLRFGNMSYFDTVFGKCIKVNSDSEIIDLTSDDQNDDDNCTVVFFKTKKTEIAETFVFDIFQWTSDDDFPEAIAIVLYCPLVKLVFIFH</sequence>
<organism evidence="2 3">
    <name type="scientific">Strigamia maritima</name>
    <name type="common">European centipede</name>
    <name type="synonym">Geophilus maritimus</name>
    <dbReference type="NCBI Taxonomy" id="126957"/>
    <lineage>
        <taxon>Eukaryota</taxon>
        <taxon>Metazoa</taxon>
        <taxon>Ecdysozoa</taxon>
        <taxon>Arthropoda</taxon>
        <taxon>Myriapoda</taxon>
        <taxon>Chilopoda</taxon>
        <taxon>Pleurostigmophora</taxon>
        <taxon>Geophilomorpha</taxon>
        <taxon>Linotaeniidae</taxon>
        <taxon>Strigamia</taxon>
    </lineage>
</organism>
<dbReference type="HOGENOM" id="CLU_977685_0_0_1"/>
<dbReference type="Proteomes" id="UP000014500">
    <property type="component" value="Unassembled WGS sequence"/>
</dbReference>
<reference evidence="3" key="1">
    <citation type="submission" date="2011-05" db="EMBL/GenBank/DDBJ databases">
        <authorList>
            <person name="Richards S.R."/>
            <person name="Qu J."/>
            <person name="Jiang H."/>
            <person name="Jhangiani S.N."/>
            <person name="Agravi P."/>
            <person name="Goodspeed R."/>
            <person name="Gross S."/>
            <person name="Mandapat C."/>
            <person name="Jackson L."/>
            <person name="Mathew T."/>
            <person name="Pu L."/>
            <person name="Thornton R."/>
            <person name="Saada N."/>
            <person name="Wilczek-Boney K.B."/>
            <person name="Lee S."/>
            <person name="Kovar C."/>
            <person name="Wu Y."/>
            <person name="Scherer S.E."/>
            <person name="Worley K.C."/>
            <person name="Muzny D.M."/>
            <person name="Gibbs R."/>
        </authorList>
    </citation>
    <scope>NUCLEOTIDE SEQUENCE</scope>
    <source>
        <strain evidence="3">Brora</strain>
    </source>
</reference>
<evidence type="ECO:0000256" key="1">
    <source>
        <dbReference type="SAM" id="Phobius"/>
    </source>
</evidence>
<name>T1J410_STRMM</name>
<evidence type="ECO:0000313" key="3">
    <source>
        <dbReference type="Proteomes" id="UP000014500"/>
    </source>
</evidence>
<reference evidence="2" key="2">
    <citation type="submission" date="2015-02" db="UniProtKB">
        <authorList>
            <consortium name="EnsemblMetazoa"/>
        </authorList>
    </citation>
    <scope>IDENTIFICATION</scope>
</reference>
<feature type="transmembrane region" description="Helical" evidence="1">
    <location>
        <begin position="6"/>
        <end position="27"/>
    </location>
</feature>
<keyword evidence="1" id="KW-0472">Membrane</keyword>
<dbReference type="AlphaFoldDB" id="T1J410"/>
<accession>T1J410</accession>
<dbReference type="EMBL" id="JH431833">
    <property type="status" value="NOT_ANNOTATED_CDS"/>
    <property type="molecule type" value="Genomic_DNA"/>
</dbReference>
<keyword evidence="3" id="KW-1185">Reference proteome</keyword>
<feature type="transmembrane region" description="Helical" evidence="1">
    <location>
        <begin position="80"/>
        <end position="101"/>
    </location>
</feature>
<proteinExistence type="predicted"/>
<keyword evidence="1" id="KW-0812">Transmembrane</keyword>
<keyword evidence="1" id="KW-1133">Transmembrane helix</keyword>
<dbReference type="EnsemblMetazoa" id="SMAR008337-RA">
    <property type="protein sequence ID" value="SMAR008337-PA"/>
    <property type="gene ID" value="SMAR008337"/>
</dbReference>
<dbReference type="PhylomeDB" id="T1J410"/>
<protein>
    <submittedName>
        <fullName evidence="2">Uncharacterized protein</fullName>
    </submittedName>
</protein>
<evidence type="ECO:0000313" key="2">
    <source>
        <dbReference type="EnsemblMetazoa" id="SMAR008337-PA"/>
    </source>
</evidence>